<comment type="caution">
    <text evidence="3">The sequence shown here is derived from an EMBL/GenBank/DDBJ whole genome shotgun (WGS) entry which is preliminary data.</text>
</comment>
<keyword evidence="2" id="KW-0732">Signal</keyword>
<reference evidence="3" key="2">
    <citation type="submission" date="2021-08" db="EMBL/GenBank/DDBJ databases">
        <authorList>
            <person name="Tani A."/>
            <person name="Ola A."/>
            <person name="Ogura Y."/>
            <person name="Katsura K."/>
            <person name="Hayashi T."/>
        </authorList>
    </citation>
    <scope>NUCLEOTIDE SEQUENCE</scope>
    <source>
        <strain evidence="3">DSM 23674</strain>
    </source>
</reference>
<keyword evidence="4" id="KW-1185">Reference proteome</keyword>
<feature type="chain" id="PRO_5046850252" evidence="2">
    <location>
        <begin position="21"/>
        <end position="143"/>
    </location>
</feature>
<sequence>MSRHFLAAALLAGFALPAVAEDAAPPRTIRNAPAPRALELAAYVYAASNVCGYKIGVPEFDAVLAKMNTKSEDVSPRGPFGARIQGIFGMMSNDMALHREQSCIAVAGEYGPEGSIAKNVLQPMAAGETPTPAPKAPDATPAK</sequence>
<evidence type="ECO:0000313" key="3">
    <source>
        <dbReference type="EMBL" id="GJE56888.1"/>
    </source>
</evidence>
<dbReference type="EMBL" id="BPRA01000015">
    <property type="protein sequence ID" value="GJE56888.1"/>
    <property type="molecule type" value="Genomic_DNA"/>
</dbReference>
<protein>
    <submittedName>
        <fullName evidence="3">Uncharacterized protein</fullName>
    </submittedName>
</protein>
<proteinExistence type="predicted"/>
<evidence type="ECO:0000256" key="1">
    <source>
        <dbReference type="SAM" id="MobiDB-lite"/>
    </source>
</evidence>
<evidence type="ECO:0000313" key="4">
    <source>
        <dbReference type="Proteomes" id="UP001055101"/>
    </source>
</evidence>
<reference evidence="3" key="1">
    <citation type="journal article" date="2021" name="Front. Microbiol.">
        <title>Comprehensive Comparative Genomics and Phenotyping of Methylobacterium Species.</title>
        <authorList>
            <person name="Alessa O."/>
            <person name="Ogura Y."/>
            <person name="Fujitani Y."/>
            <person name="Takami H."/>
            <person name="Hayashi T."/>
            <person name="Sahin N."/>
            <person name="Tani A."/>
        </authorList>
    </citation>
    <scope>NUCLEOTIDE SEQUENCE</scope>
    <source>
        <strain evidence="3">DSM 23674</strain>
    </source>
</reference>
<evidence type="ECO:0000256" key="2">
    <source>
        <dbReference type="SAM" id="SignalP"/>
    </source>
</evidence>
<feature type="signal peptide" evidence="2">
    <location>
        <begin position="1"/>
        <end position="20"/>
    </location>
</feature>
<organism evidence="3 4">
    <name type="scientific">Methylobacterium thuringiense</name>
    <dbReference type="NCBI Taxonomy" id="1003091"/>
    <lineage>
        <taxon>Bacteria</taxon>
        <taxon>Pseudomonadati</taxon>
        <taxon>Pseudomonadota</taxon>
        <taxon>Alphaproteobacteria</taxon>
        <taxon>Hyphomicrobiales</taxon>
        <taxon>Methylobacteriaceae</taxon>
        <taxon>Methylobacterium</taxon>
    </lineage>
</organism>
<name>A0ABQ4TSI9_9HYPH</name>
<accession>A0ABQ4TSI9</accession>
<feature type="region of interest" description="Disordered" evidence="1">
    <location>
        <begin position="124"/>
        <end position="143"/>
    </location>
</feature>
<dbReference type="Proteomes" id="UP001055101">
    <property type="component" value="Unassembled WGS sequence"/>
</dbReference>
<dbReference type="RefSeq" id="WP_238232437.1">
    <property type="nucleotide sequence ID" value="NZ_BPRA01000015.1"/>
</dbReference>
<gene>
    <name evidence="3" type="ORF">EKPJFOCH_3398</name>
</gene>